<reference evidence="2 4" key="1">
    <citation type="journal article" date="2014" name="BMC Genomics">
        <title>Genome sequence of Anopheles sinensis provides insight into genetics basis of mosquito competence for malaria parasites.</title>
        <authorList>
            <person name="Zhou D."/>
            <person name="Zhang D."/>
            <person name="Ding G."/>
            <person name="Shi L."/>
            <person name="Hou Q."/>
            <person name="Ye Y."/>
            <person name="Xu Y."/>
            <person name="Zhou H."/>
            <person name="Xiong C."/>
            <person name="Li S."/>
            <person name="Yu J."/>
            <person name="Hong S."/>
            <person name="Yu X."/>
            <person name="Zou P."/>
            <person name="Chen C."/>
            <person name="Chang X."/>
            <person name="Wang W."/>
            <person name="Lv Y."/>
            <person name="Sun Y."/>
            <person name="Ma L."/>
            <person name="Shen B."/>
            <person name="Zhu C."/>
        </authorList>
    </citation>
    <scope>NUCLEOTIDE SEQUENCE [LARGE SCALE GENOMIC DNA]</scope>
</reference>
<feature type="region of interest" description="Disordered" evidence="1">
    <location>
        <begin position="105"/>
        <end position="130"/>
    </location>
</feature>
<gene>
    <name evidence="2" type="ORF">ZHAS_00019218</name>
</gene>
<keyword evidence="4" id="KW-1185">Reference proteome</keyword>
<evidence type="ECO:0000313" key="3">
    <source>
        <dbReference type="EnsemblMetazoa" id="ASIC019218-PA"/>
    </source>
</evidence>
<reference evidence="3" key="2">
    <citation type="submission" date="2020-05" db="UniProtKB">
        <authorList>
            <consortium name="EnsemblMetazoa"/>
        </authorList>
    </citation>
    <scope>IDENTIFICATION</scope>
</reference>
<dbReference type="EMBL" id="KE525350">
    <property type="protein sequence ID" value="KFB50873.1"/>
    <property type="molecule type" value="Genomic_DNA"/>
</dbReference>
<protein>
    <submittedName>
        <fullName evidence="2 3">Lipocalin</fullName>
    </submittedName>
</protein>
<evidence type="ECO:0000313" key="4">
    <source>
        <dbReference type="Proteomes" id="UP000030765"/>
    </source>
</evidence>
<organism evidence="2">
    <name type="scientific">Anopheles sinensis</name>
    <name type="common">Mosquito</name>
    <dbReference type="NCBI Taxonomy" id="74873"/>
    <lineage>
        <taxon>Eukaryota</taxon>
        <taxon>Metazoa</taxon>
        <taxon>Ecdysozoa</taxon>
        <taxon>Arthropoda</taxon>
        <taxon>Hexapoda</taxon>
        <taxon>Insecta</taxon>
        <taxon>Pterygota</taxon>
        <taxon>Neoptera</taxon>
        <taxon>Endopterygota</taxon>
        <taxon>Diptera</taxon>
        <taxon>Nematocera</taxon>
        <taxon>Culicoidea</taxon>
        <taxon>Culicidae</taxon>
        <taxon>Anophelinae</taxon>
        <taxon>Anopheles</taxon>
    </lineage>
</organism>
<accession>A0A084WKX9</accession>
<dbReference type="VEuPathDB" id="VectorBase:ASIC019218"/>
<dbReference type="EnsemblMetazoa" id="ASIC019218-RA">
    <property type="protein sequence ID" value="ASIC019218-PA"/>
    <property type="gene ID" value="ASIC019218"/>
</dbReference>
<name>A0A084WKX9_ANOSI</name>
<evidence type="ECO:0000256" key="1">
    <source>
        <dbReference type="SAM" id="MobiDB-lite"/>
    </source>
</evidence>
<sequence>MCRSDRLGIVSCSKQQTHGQEEVVRRHANRRSHGDGQAFLEHMTFSRRRRIESSALGRTSREHRDGGFHLFYSAASLFSSFYCLWRKKMECACPSADESVVNPHLRAHASPPANEGKEQSPHRGATAEAC</sequence>
<dbReference type="Proteomes" id="UP000030765">
    <property type="component" value="Unassembled WGS sequence"/>
</dbReference>
<proteinExistence type="predicted"/>
<evidence type="ECO:0000313" key="2">
    <source>
        <dbReference type="EMBL" id="KFB50873.1"/>
    </source>
</evidence>
<dbReference type="AlphaFoldDB" id="A0A084WKX9"/>
<dbReference type="EMBL" id="ATLV01024157">
    <property type="status" value="NOT_ANNOTATED_CDS"/>
    <property type="molecule type" value="Genomic_DNA"/>
</dbReference>